<evidence type="ECO:0000313" key="3">
    <source>
        <dbReference type="Proteomes" id="UP000823893"/>
    </source>
</evidence>
<dbReference type="PANTHER" id="PTHR33744:SF15">
    <property type="entry name" value="CARBOHYDRATE DIACID REGULATOR"/>
    <property type="match status" value="1"/>
</dbReference>
<name>A0A9D2N7E1_9FIRM</name>
<dbReference type="InterPro" id="IPR051448">
    <property type="entry name" value="CdaR-like_regulators"/>
</dbReference>
<dbReference type="Gene3D" id="1.10.10.2840">
    <property type="entry name" value="PucR C-terminal helix-turn-helix domain"/>
    <property type="match status" value="1"/>
</dbReference>
<evidence type="ECO:0000313" key="2">
    <source>
        <dbReference type="EMBL" id="HJC11004.1"/>
    </source>
</evidence>
<dbReference type="EMBL" id="DWWV01000119">
    <property type="protein sequence ID" value="HJC11004.1"/>
    <property type="molecule type" value="Genomic_DNA"/>
</dbReference>
<proteinExistence type="predicted"/>
<dbReference type="Proteomes" id="UP000823893">
    <property type="component" value="Unassembled WGS sequence"/>
</dbReference>
<organism evidence="2 3">
    <name type="scientific">Candidatus Blautia merdigallinarum</name>
    <dbReference type="NCBI Taxonomy" id="2838495"/>
    <lineage>
        <taxon>Bacteria</taxon>
        <taxon>Bacillati</taxon>
        <taxon>Bacillota</taxon>
        <taxon>Clostridia</taxon>
        <taxon>Lachnospirales</taxon>
        <taxon>Lachnospiraceae</taxon>
        <taxon>Blautia</taxon>
    </lineage>
</organism>
<dbReference type="InterPro" id="IPR042070">
    <property type="entry name" value="PucR_C-HTH_sf"/>
</dbReference>
<accession>A0A9D2N7E1</accession>
<sequence>MQLTSILLYESLKEQFHIADYRLLSKNQPLARPFFYEADRGLLSNHIYLTEEILDLSVFNSMPEDVVLVICQKNKDSFLPEGRFSCILLSCDTPVLHVFNAIQEIFDHYESWEQQLISVCHQDGTLDELLHLSVPVFKNPLCILASDYSLVAQSGLEKMPDMELFFQDTSVRIDYLNAFNQDPACQIYPNSKLPVLFPAYITGHRSLNMNLFLNGLSQYRLLVLENQEVITDADHYLITVLAQHAEYILHRMYSESSTRSTTLQSIFQSVLSDRTADYMNISHLLNSVGWLSQHRYLCSVIQTPGASHASLNTDTVCSFIETKFFASCSVIYKDNVVSFFNLTLLNAEPEDVFQGLVLFIRDSILKAGYSRAVTGHMNLRRQYHQAYSALTLGGEMDPQLWIHHFDQIAVPYILRQATRILPGNMLCYEKLLDLAHSDKMQNTEYIKTLRTYLEHNLNTVQSAKALFIHRSTFLYRMERIRSILETDLEDADELFYLNLSLRLLDMDESQSPT</sequence>
<reference evidence="2" key="1">
    <citation type="journal article" date="2021" name="PeerJ">
        <title>Extensive microbial diversity within the chicken gut microbiome revealed by metagenomics and culture.</title>
        <authorList>
            <person name="Gilroy R."/>
            <person name="Ravi A."/>
            <person name="Getino M."/>
            <person name="Pursley I."/>
            <person name="Horton D.L."/>
            <person name="Alikhan N.F."/>
            <person name="Baker D."/>
            <person name="Gharbi K."/>
            <person name="Hall N."/>
            <person name="Watson M."/>
            <person name="Adriaenssens E.M."/>
            <person name="Foster-Nyarko E."/>
            <person name="Jarju S."/>
            <person name="Secka A."/>
            <person name="Antonio M."/>
            <person name="Oren A."/>
            <person name="Chaudhuri R.R."/>
            <person name="La Ragione R."/>
            <person name="Hildebrand F."/>
            <person name="Pallen M.J."/>
        </authorList>
    </citation>
    <scope>NUCLEOTIDE SEQUENCE</scope>
    <source>
        <strain evidence="2">ChiSxjej6B18-287</strain>
    </source>
</reference>
<feature type="domain" description="PucR C-terminal helix-turn-helix" evidence="1">
    <location>
        <begin position="446"/>
        <end position="503"/>
    </location>
</feature>
<comment type="caution">
    <text evidence="2">The sequence shown here is derived from an EMBL/GenBank/DDBJ whole genome shotgun (WGS) entry which is preliminary data.</text>
</comment>
<dbReference type="AlphaFoldDB" id="A0A9D2N7E1"/>
<protein>
    <submittedName>
        <fullName evidence="2">Helix-turn-helix domain-containing protein</fullName>
    </submittedName>
</protein>
<dbReference type="InterPro" id="IPR025736">
    <property type="entry name" value="PucR_C-HTH_dom"/>
</dbReference>
<gene>
    <name evidence="2" type="ORF">H9935_09340</name>
</gene>
<dbReference type="Pfam" id="PF13556">
    <property type="entry name" value="HTH_30"/>
    <property type="match status" value="1"/>
</dbReference>
<evidence type="ECO:0000259" key="1">
    <source>
        <dbReference type="Pfam" id="PF13556"/>
    </source>
</evidence>
<reference evidence="2" key="2">
    <citation type="submission" date="2021-04" db="EMBL/GenBank/DDBJ databases">
        <authorList>
            <person name="Gilroy R."/>
        </authorList>
    </citation>
    <scope>NUCLEOTIDE SEQUENCE</scope>
    <source>
        <strain evidence="2">ChiSxjej6B18-287</strain>
    </source>
</reference>
<dbReference type="PANTHER" id="PTHR33744">
    <property type="entry name" value="CARBOHYDRATE DIACID REGULATOR"/>
    <property type="match status" value="1"/>
</dbReference>